<reference evidence="1 2" key="1">
    <citation type="submission" date="2012-08" db="EMBL/GenBank/DDBJ databases">
        <title>Whole genome shotgun sequence of Gordonia rhizosphera NBRC 16068.</title>
        <authorList>
            <person name="Takarada H."/>
            <person name="Isaki S."/>
            <person name="Hosoyama A."/>
            <person name="Tsuchikane K."/>
            <person name="Katsumata H."/>
            <person name="Baba S."/>
            <person name="Ohji S."/>
            <person name="Yamazaki S."/>
            <person name="Fujita N."/>
        </authorList>
    </citation>
    <scope>NUCLEOTIDE SEQUENCE [LARGE SCALE GENOMIC DNA]</scope>
    <source>
        <strain evidence="1 2">NBRC 16068</strain>
    </source>
</reference>
<dbReference type="EMBL" id="BAHC01000114">
    <property type="protein sequence ID" value="GAB90646.1"/>
    <property type="molecule type" value="Genomic_DNA"/>
</dbReference>
<organism evidence="1 2">
    <name type="scientific">Gordonia rhizosphera NBRC 16068</name>
    <dbReference type="NCBI Taxonomy" id="1108045"/>
    <lineage>
        <taxon>Bacteria</taxon>
        <taxon>Bacillati</taxon>
        <taxon>Actinomycetota</taxon>
        <taxon>Actinomycetes</taxon>
        <taxon>Mycobacteriales</taxon>
        <taxon>Gordoniaceae</taxon>
        <taxon>Gordonia</taxon>
    </lineage>
</organism>
<sequence length="77" mass="7784">MSARAVTLWFIDLDDPVAFLRTEPANDVGAAQALAGALFGDRVLVPVADTDLASAAAAGGPHIYAGHYGGLAILSCS</sequence>
<dbReference type="Proteomes" id="UP000008363">
    <property type="component" value="Unassembled WGS sequence"/>
</dbReference>
<dbReference type="InterPro" id="IPR053847">
    <property type="entry name" value="DUF6928"/>
</dbReference>
<protein>
    <submittedName>
        <fullName evidence="1">Uncharacterized protein</fullName>
    </submittedName>
</protein>
<gene>
    <name evidence="1" type="ORF">GORHZ_114_00030</name>
</gene>
<feature type="non-terminal residue" evidence="1">
    <location>
        <position position="77"/>
    </location>
</feature>
<dbReference type="AlphaFoldDB" id="K6WA66"/>
<keyword evidence="2" id="KW-1185">Reference proteome</keyword>
<comment type="caution">
    <text evidence="1">The sequence shown here is derived from an EMBL/GenBank/DDBJ whole genome shotgun (WGS) entry which is preliminary data.</text>
</comment>
<evidence type="ECO:0000313" key="1">
    <source>
        <dbReference type="EMBL" id="GAB90646.1"/>
    </source>
</evidence>
<proteinExistence type="predicted"/>
<accession>K6WA66</accession>
<dbReference type="STRING" id="1108045.GORHZ_114_00030"/>
<name>K6WA66_9ACTN</name>
<evidence type="ECO:0000313" key="2">
    <source>
        <dbReference type="Proteomes" id="UP000008363"/>
    </source>
</evidence>
<dbReference type="Pfam" id="PF21997">
    <property type="entry name" value="DUF6928"/>
    <property type="match status" value="1"/>
</dbReference>